<dbReference type="EMBL" id="MU838998">
    <property type="protein sequence ID" value="KAK1771462.1"/>
    <property type="molecule type" value="Genomic_DNA"/>
</dbReference>
<evidence type="ECO:0000313" key="3">
    <source>
        <dbReference type="Proteomes" id="UP001244011"/>
    </source>
</evidence>
<dbReference type="GeneID" id="85308991"/>
<evidence type="ECO:0000256" key="1">
    <source>
        <dbReference type="SAM" id="MobiDB-lite"/>
    </source>
</evidence>
<keyword evidence="3" id="KW-1185">Reference proteome</keyword>
<gene>
    <name evidence="2" type="ORF">QBC33DRAFT_510980</name>
</gene>
<feature type="region of interest" description="Disordered" evidence="1">
    <location>
        <begin position="52"/>
        <end position="73"/>
    </location>
</feature>
<dbReference type="RefSeq" id="XP_060287675.1">
    <property type="nucleotide sequence ID" value="XM_060425804.1"/>
</dbReference>
<feature type="compositionally biased region" description="Basic and acidic residues" evidence="1">
    <location>
        <begin position="56"/>
        <end position="73"/>
    </location>
</feature>
<protein>
    <recommendedName>
        <fullName evidence="4">MYND-type zinc finger protein samB</fullName>
    </recommendedName>
</protein>
<dbReference type="AlphaFoldDB" id="A0AAJ0FKV1"/>
<evidence type="ECO:0008006" key="4">
    <source>
        <dbReference type="Google" id="ProtNLM"/>
    </source>
</evidence>
<comment type="caution">
    <text evidence="2">The sequence shown here is derived from an EMBL/GenBank/DDBJ whole genome shotgun (WGS) entry which is preliminary data.</text>
</comment>
<sequence length="672" mass="76237">MARSNLPMSNIAEFYLLIAKKALGDLGHTADHFIQDLATAAQRFPLASLPSVSQSLRDHQETPGEGPKKDHPDLLPLEARWHRFAEWSAQGRQDGYKEEALTTDWQLGLTKNWVYEEALDKYASMGLPSAGPSNCAFCMKENPDFACHECCVMVDGAHLQTQYCSETCRTKHLNAHGNVCRTRKEVFKATSLIHAILRPFFRQTYYRPTGRVVASRQGILVVSYPRDVDRYTRAATPESMVRDDHDGPDWTPLGMNEMPPPVLNRDYRDNTLALSPAQQRRSQELSRVGNNPRAFVGGLVIGRFPAKAVNNRHPTTLTRPGLPHALPRGHNYCGGPGTSLGSLTQDVKAATQEALHTLGGAILEGERIKQQILQRNMYTMDSIAQRVMFHLDGEAAIYYGESAAALAYGMPLLSELLMPMCSNIEVVIVSPKNARVSVTWCGRQLTPIRLGGPEDERAHTQPGDTVRNNMFFDHHVLRVTLATDERFAIDFTGGQYGWKEQLCLWEQYESQRVHRIKSIQSFPLETFKPPSPREYREGIAHQLRLSVMNRILARIRDPIPNFNSIRPMFDEGFHMTKYRWGKIINAAIRGAKRAHRRSGVNRLYLDEEGVVQVTTTPDQGAYYRRVWLAPEEFVKTTLQQYGPMLRLWKLKCGDQRPVTPPFDPPRQRRVWQ</sequence>
<evidence type="ECO:0000313" key="2">
    <source>
        <dbReference type="EMBL" id="KAK1771462.1"/>
    </source>
</evidence>
<organism evidence="2 3">
    <name type="scientific">Phialemonium atrogriseum</name>
    <dbReference type="NCBI Taxonomy" id="1093897"/>
    <lineage>
        <taxon>Eukaryota</taxon>
        <taxon>Fungi</taxon>
        <taxon>Dikarya</taxon>
        <taxon>Ascomycota</taxon>
        <taxon>Pezizomycotina</taxon>
        <taxon>Sordariomycetes</taxon>
        <taxon>Sordariomycetidae</taxon>
        <taxon>Cephalothecales</taxon>
        <taxon>Cephalothecaceae</taxon>
        <taxon>Phialemonium</taxon>
    </lineage>
</organism>
<accession>A0AAJ0FKV1</accession>
<name>A0AAJ0FKV1_9PEZI</name>
<proteinExistence type="predicted"/>
<dbReference type="Proteomes" id="UP001244011">
    <property type="component" value="Unassembled WGS sequence"/>
</dbReference>
<reference evidence="2" key="1">
    <citation type="submission" date="2023-06" db="EMBL/GenBank/DDBJ databases">
        <title>Genome-scale phylogeny and comparative genomics of the fungal order Sordariales.</title>
        <authorList>
            <consortium name="Lawrence Berkeley National Laboratory"/>
            <person name="Hensen N."/>
            <person name="Bonometti L."/>
            <person name="Westerberg I."/>
            <person name="Brannstrom I.O."/>
            <person name="Guillou S."/>
            <person name="Cros-Aarteil S."/>
            <person name="Calhoun S."/>
            <person name="Haridas S."/>
            <person name="Kuo A."/>
            <person name="Mondo S."/>
            <person name="Pangilinan J."/>
            <person name="Riley R."/>
            <person name="Labutti K."/>
            <person name="Andreopoulos B."/>
            <person name="Lipzen A."/>
            <person name="Chen C."/>
            <person name="Yanf M."/>
            <person name="Daum C."/>
            <person name="Ng V."/>
            <person name="Clum A."/>
            <person name="Steindorff A."/>
            <person name="Ohm R."/>
            <person name="Martin F."/>
            <person name="Silar P."/>
            <person name="Natvig D."/>
            <person name="Lalanne C."/>
            <person name="Gautier V."/>
            <person name="Ament-Velasquez S.L."/>
            <person name="Kruys A."/>
            <person name="Hutchinson M.I."/>
            <person name="Powell A.J."/>
            <person name="Barry K."/>
            <person name="Miller A.N."/>
            <person name="Grigoriev I.V."/>
            <person name="Debuchy R."/>
            <person name="Gladieux P."/>
            <person name="Thoren M.H."/>
            <person name="Johannesson H."/>
        </authorList>
    </citation>
    <scope>NUCLEOTIDE SEQUENCE</scope>
    <source>
        <strain evidence="2">8032-3</strain>
    </source>
</reference>